<evidence type="ECO:0000256" key="3">
    <source>
        <dbReference type="ARBA" id="ARBA00022691"/>
    </source>
</evidence>
<dbReference type="InterPro" id="IPR029063">
    <property type="entry name" value="SAM-dependent_MTases_sf"/>
</dbReference>
<evidence type="ECO:0000256" key="4">
    <source>
        <dbReference type="ARBA" id="ARBA00022884"/>
    </source>
</evidence>
<dbReference type="InterPro" id="IPR001678">
    <property type="entry name" value="MeTrfase_RsmB-F_NOP2_dom"/>
</dbReference>
<comment type="caution">
    <text evidence="5">Lacks conserved residue(s) required for the propagation of feature annotation.</text>
</comment>
<feature type="region of interest" description="Disordered" evidence="6">
    <location>
        <begin position="1"/>
        <end position="42"/>
    </location>
</feature>
<sequence length="452" mass="49177">MRKHMPPTRAPDGSRGTAMRHPRHKRKRPTADAATAAAAEHEVHPLADPARPIPNLACADRFEEYYRAQLGRLGVTGSEWTRFIKTLHAPLPVTFRVQPVGIGTLGDECRRSFDALQAAGGLPEVTPLPWCSSFAVEISKEALKTSHEPALAGLQTWLSKWGALGACTRQAIESMVPVALLKVEPDHVCLDMCASPGSKTTQAIEALYAGGAATGRGFMVANDASPTRCQMLLRRCAALGEMSERLLITCHPAQSLPWLPRLDASAEAEATAVGGEAGRYPAGCFDRIICDVPCSGDGTTRKNPSIWHRWSQEYALEMHPLQLQIAMRGLALLKVGGLLCYSTCSLNPLENEAVVAALLKRCAGAVEIVDCSRELPELHRAPGLTSWTVMDDALQEHESHAALQRSTALPAALKRRFVPSLWPPDPKEAKRKLHLDRCLRLLPHLANMGGFF</sequence>
<feature type="active site" description="Nucleophile" evidence="5">
    <location>
        <position position="344"/>
    </location>
</feature>
<dbReference type="OrthoDB" id="6093671at2759"/>
<dbReference type="SUPFAM" id="SSF53335">
    <property type="entry name" value="S-adenosyl-L-methionine-dependent methyltransferases"/>
    <property type="match status" value="1"/>
</dbReference>
<feature type="binding site" evidence="5">
    <location>
        <position position="223"/>
    </location>
    <ligand>
        <name>S-adenosyl-L-methionine</name>
        <dbReference type="ChEBI" id="CHEBI:59789"/>
    </ligand>
</feature>
<dbReference type="PRINTS" id="PR02008">
    <property type="entry name" value="RCMTFAMILY"/>
</dbReference>
<evidence type="ECO:0000313" key="9">
    <source>
        <dbReference type="Proteomes" id="UP000037460"/>
    </source>
</evidence>
<comment type="similarity">
    <text evidence="5">Belongs to the class I-like SAM-binding methyltransferase superfamily. RsmB/NOP family.</text>
</comment>
<dbReference type="EMBL" id="JWZX01002549">
    <property type="protein sequence ID" value="KOO28574.1"/>
    <property type="molecule type" value="Genomic_DNA"/>
</dbReference>
<dbReference type="InterPro" id="IPR049560">
    <property type="entry name" value="MeTrfase_RsmB-F_NOP2_cat"/>
</dbReference>
<dbReference type="GO" id="GO:0003723">
    <property type="term" value="F:RNA binding"/>
    <property type="evidence" value="ECO:0007669"/>
    <property type="project" value="UniProtKB-UniRule"/>
</dbReference>
<feature type="non-terminal residue" evidence="8">
    <location>
        <position position="452"/>
    </location>
</feature>
<dbReference type="Pfam" id="PF01189">
    <property type="entry name" value="Methyltr_RsmB-F"/>
    <property type="match status" value="1"/>
</dbReference>
<evidence type="ECO:0000259" key="7">
    <source>
        <dbReference type="PROSITE" id="PS51686"/>
    </source>
</evidence>
<dbReference type="PANTHER" id="PTHR22808">
    <property type="entry name" value="NCL1 YEAST -RELATED NOL1/NOP2/FMU SUN DOMAIN-CONTAINING"/>
    <property type="match status" value="1"/>
</dbReference>
<evidence type="ECO:0000256" key="6">
    <source>
        <dbReference type="SAM" id="MobiDB-lite"/>
    </source>
</evidence>
<reference evidence="9" key="1">
    <citation type="journal article" date="2015" name="PLoS Genet.">
        <title>Genome Sequence and Transcriptome Analyses of Chrysochromulina tobin: Metabolic Tools for Enhanced Algal Fitness in the Prominent Order Prymnesiales (Haptophyceae).</title>
        <authorList>
            <person name="Hovde B.T."/>
            <person name="Deodato C.R."/>
            <person name="Hunsperger H.M."/>
            <person name="Ryken S.A."/>
            <person name="Yost W."/>
            <person name="Jha R.K."/>
            <person name="Patterson J."/>
            <person name="Monnat R.J. Jr."/>
            <person name="Barlow S.B."/>
            <person name="Starkenburg S.R."/>
            <person name="Cattolico R.A."/>
        </authorList>
    </citation>
    <scope>NUCLEOTIDE SEQUENCE</scope>
    <source>
        <strain evidence="9">CCMP291</strain>
    </source>
</reference>
<proteinExistence type="inferred from homology"/>
<evidence type="ECO:0000313" key="8">
    <source>
        <dbReference type="EMBL" id="KOO28574.1"/>
    </source>
</evidence>
<keyword evidence="2 5" id="KW-0808">Transferase</keyword>
<dbReference type="PROSITE" id="PS51686">
    <property type="entry name" value="SAM_MT_RSMB_NOP"/>
    <property type="match status" value="1"/>
</dbReference>
<dbReference type="Gene3D" id="3.40.50.150">
    <property type="entry name" value="Vaccinia Virus protein VP39"/>
    <property type="match status" value="1"/>
</dbReference>
<protein>
    <recommendedName>
        <fullName evidence="7">SAM-dependent MTase RsmB/NOP-type domain-containing protein</fullName>
    </recommendedName>
</protein>
<feature type="domain" description="SAM-dependent MTase RsmB/NOP-type" evidence="7">
    <location>
        <begin position="83"/>
        <end position="452"/>
    </location>
</feature>
<keyword evidence="4 5" id="KW-0694">RNA-binding</keyword>
<evidence type="ECO:0000256" key="2">
    <source>
        <dbReference type="ARBA" id="ARBA00022679"/>
    </source>
</evidence>
<organism evidence="8 9">
    <name type="scientific">Chrysochromulina tobinii</name>
    <dbReference type="NCBI Taxonomy" id="1460289"/>
    <lineage>
        <taxon>Eukaryota</taxon>
        <taxon>Haptista</taxon>
        <taxon>Haptophyta</taxon>
        <taxon>Prymnesiophyceae</taxon>
        <taxon>Prymnesiales</taxon>
        <taxon>Chrysochromulinaceae</taxon>
        <taxon>Chrysochromulina</taxon>
    </lineage>
</organism>
<dbReference type="InterPro" id="IPR023267">
    <property type="entry name" value="RCMT"/>
</dbReference>
<feature type="compositionally biased region" description="Basic residues" evidence="6">
    <location>
        <begin position="18"/>
        <end position="28"/>
    </location>
</feature>
<keyword evidence="1 5" id="KW-0489">Methyltransferase</keyword>
<dbReference type="Proteomes" id="UP000037460">
    <property type="component" value="Unassembled WGS sequence"/>
</dbReference>
<evidence type="ECO:0000256" key="5">
    <source>
        <dbReference type="PROSITE-ProRule" id="PRU01023"/>
    </source>
</evidence>
<dbReference type="GO" id="GO:0008173">
    <property type="term" value="F:RNA methyltransferase activity"/>
    <property type="evidence" value="ECO:0007669"/>
    <property type="project" value="InterPro"/>
</dbReference>
<gene>
    <name evidence="8" type="ORF">Ctob_011414</name>
</gene>
<evidence type="ECO:0000256" key="1">
    <source>
        <dbReference type="ARBA" id="ARBA00022603"/>
    </source>
</evidence>
<comment type="caution">
    <text evidence="8">The sequence shown here is derived from an EMBL/GenBank/DDBJ whole genome shotgun (WGS) entry which is preliminary data.</text>
</comment>
<name>A0A0M0JPR7_9EUKA</name>
<dbReference type="AlphaFoldDB" id="A0A0M0JPR7"/>
<accession>A0A0M0JPR7</accession>
<dbReference type="GO" id="GO:0001510">
    <property type="term" value="P:RNA methylation"/>
    <property type="evidence" value="ECO:0007669"/>
    <property type="project" value="InterPro"/>
</dbReference>
<keyword evidence="3 5" id="KW-0949">S-adenosyl-L-methionine</keyword>
<keyword evidence="9" id="KW-1185">Reference proteome</keyword>
<feature type="binding site" evidence="5">
    <location>
        <position position="291"/>
    </location>
    <ligand>
        <name>S-adenosyl-L-methionine</name>
        <dbReference type="ChEBI" id="CHEBI:59789"/>
    </ligand>
</feature>